<evidence type="ECO:0000313" key="2">
    <source>
        <dbReference type="Proteomes" id="UP001590951"/>
    </source>
</evidence>
<gene>
    <name evidence="1" type="ORF">ABVK25_000088</name>
</gene>
<organism evidence="1 2">
    <name type="scientific">Lepraria finkii</name>
    <dbReference type="NCBI Taxonomy" id="1340010"/>
    <lineage>
        <taxon>Eukaryota</taxon>
        <taxon>Fungi</taxon>
        <taxon>Dikarya</taxon>
        <taxon>Ascomycota</taxon>
        <taxon>Pezizomycotina</taxon>
        <taxon>Lecanoromycetes</taxon>
        <taxon>OSLEUM clade</taxon>
        <taxon>Lecanoromycetidae</taxon>
        <taxon>Lecanorales</taxon>
        <taxon>Lecanorineae</taxon>
        <taxon>Stereocaulaceae</taxon>
        <taxon>Lepraria</taxon>
    </lineage>
</organism>
<evidence type="ECO:0000313" key="1">
    <source>
        <dbReference type="EMBL" id="KAL2058797.1"/>
    </source>
</evidence>
<dbReference type="Proteomes" id="UP001590951">
    <property type="component" value="Unassembled WGS sequence"/>
</dbReference>
<sequence length="85" mass="9359">MHSFEQAVQAGTYTCSRSKFDRRALAYGQQLTGALMDIEAEYDEAYEQARALGLTESTYAEDLLGFASGYEESTSAEHIASYLAT</sequence>
<accession>A0ABR4BLX2</accession>
<comment type="caution">
    <text evidence="1">The sequence shown here is derived from an EMBL/GenBank/DDBJ whole genome shotgun (WGS) entry which is preliminary data.</text>
</comment>
<protein>
    <submittedName>
        <fullName evidence="1">Uncharacterized protein</fullName>
    </submittedName>
</protein>
<reference evidence="1 2" key="1">
    <citation type="submission" date="2024-09" db="EMBL/GenBank/DDBJ databases">
        <title>Rethinking Asexuality: The Enigmatic Case of Functional Sexual Genes in Lepraria (Stereocaulaceae).</title>
        <authorList>
            <person name="Doellman M."/>
            <person name="Sun Y."/>
            <person name="Barcenas-Pena A."/>
            <person name="Lumbsch H.T."/>
            <person name="Grewe F."/>
        </authorList>
    </citation>
    <scope>NUCLEOTIDE SEQUENCE [LARGE SCALE GENOMIC DNA]</scope>
    <source>
        <strain evidence="1 2">Grewe 0041</strain>
    </source>
</reference>
<proteinExistence type="predicted"/>
<name>A0ABR4BLX2_9LECA</name>
<dbReference type="EMBL" id="JBHFEH010000001">
    <property type="protein sequence ID" value="KAL2058797.1"/>
    <property type="molecule type" value="Genomic_DNA"/>
</dbReference>
<keyword evidence="2" id="KW-1185">Reference proteome</keyword>